<keyword evidence="3" id="KW-1185">Reference proteome</keyword>
<evidence type="ECO:0000313" key="2">
    <source>
        <dbReference type="EMBL" id="KAF0707484.1"/>
    </source>
</evidence>
<dbReference type="PANTHER" id="PTHR35385">
    <property type="entry name" value="PROTEIN B, PUTATIVE-RELATED-RELATED"/>
    <property type="match status" value="1"/>
</dbReference>
<dbReference type="EMBL" id="VUJU01012519">
    <property type="protein sequence ID" value="KAF0707484.1"/>
    <property type="molecule type" value="Genomic_DNA"/>
</dbReference>
<protein>
    <submittedName>
        <fullName evidence="2">SWIM-type domain-containing protein</fullName>
    </submittedName>
</protein>
<proteinExistence type="predicted"/>
<evidence type="ECO:0000313" key="3">
    <source>
        <dbReference type="Proteomes" id="UP000478052"/>
    </source>
</evidence>
<sequence length="611" mass="70991">MAINYKFDKFCSIINHKDNNYVLRTRLQTDCYSSFCDEWVSKFSEETKTNWIVNKTFPHQVRYLYRKDFVCQHSSKHKSSNNKTTRVRDKHCTASIKIVIKKNTFNTRRKDKYMSDGLNSEIKVNFEHSHKINNAEAYSYLRVSKSVQNEFNKYFSKGMTPSVAKNFYEVKLITDNNEEDLDIIKLLADAQINPTERQVIQIFDNWRSLNYGDRSISGIIEIMQTKKMLYLEAGGLVEIEESPLCICIVTPLMKRAHGMPFSKDIVFVDSSSSCDQSNSCVTFFFGSSKVGGIPLAVIIHKYLTKGSYVQAFLLLQKCLGNIGFYGQKYPLVFMTDDSCAERQALQQVFPKSTLLLCAFHVCQALWRWLWDTKHKINQFERQSLMTKFRDVLFDFFEENALIEIKELCAHPNKFFADHMIKLKNRIKEWAICYRKDLNIHGQNTNNIVESSIRIFKDIVLERCKAFNAAALVDFVFEVLENYHTRRLIKFVSYRVAKPTLEYQSFCKKAKNLQVTYVNESTFHVHSSLDNQLVYTVNFKNDYQYYGCPAGQGGAYCKHICAIYLSNYAVSNSPKLSYADRVSLTILAIGKNFDYDFLKNMDLENNSETSIK</sequence>
<feature type="domain" description="MULE transposase" evidence="1">
    <location>
        <begin position="294"/>
        <end position="363"/>
    </location>
</feature>
<dbReference type="PANTHER" id="PTHR35385:SF2">
    <property type="entry name" value="PROTEIN B, PUTATIVE-RELATED"/>
    <property type="match status" value="1"/>
</dbReference>
<reference evidence="2 3" key="1">
    <citation type="submission" date="2019-08" db="EMBL/GenBank/DDBJ databases">
        <title>Whole genome of Aphis craccivora.</title>
        <authorList>
            <person name="Voronova N.V."/>
            <person name="Shulinski R.S."/>
            <person name="Bandarenka Y.V."/>
            <person name="Zhorov D.G."/>
            <person name="Warner D."/>
        </authorList>
    </citation>
    <scope>NUCLEOTIDE SEQUENCE [LARGE SCALE GENOMIC DNA]</scope>
    <source>
        <strain evidence="2">180601</strain>
        <tissue evidence="2">Whole Body</tissue>
    </source>
</reference>
<dbReference type="AlphaFoldDB" id="A0A6G0VT30"/>
<dbReference type="Proteomes" id="UP000478052">
    <property type="component" value="Unassembled WGS sequence"/>
</dbReference>
<name>A0A6G0VT30_APHCR</name>
<dbReference type="InterPro" id="IPR018289">
    <property type="entry name" value="MULE_transposase_dom"/>
</dbReference>
<gene>
    <name evidence="2" type="ORF">FWK35_00035032</name>
</gene>
<accession>A0A6G0VT30</accession>
<dbReference type="OrthoDB" id="1902038at2759"/>
<organism evidence="2 3">
    <name type="scientific">Aphis craccivora</name>
    <name type="common">Cowpea aphid</name>
    <dbReference type="NCBI Taxonomy" id="307492"/>
    <lineage>
        <taxon>Eukaryota</taxon>
        <taxon>Metazoa</taxon>
        <taxon>Ecdysozoa</taxon>
        <taxon>Arthropoda</taxon>
        <taxon>Hexapoda</taxon>
        <taxon>Insecta</taxon>
        <taxon>Pterygota</taxon>
        <taxon>Neoptera</taxon>
        <taxon>Paraneoptera</taxon>
        <taxon>Hemiptera</taxon>
        <taxon>Sternorrhyncha</taxon>
        <taxon>Aphidomorpha</taxon>
        <taxon>Aphidoidea</taxon>
        <taxon>Aphididae</taxon>
        <taxon>Aphidini</taxon>
        <taxon>Aphis</taxon>
        <taxon>Aphis</taxon>
    </lineage>
</organism>
<evidence type="ECO:0000259" key="1">
    <source>
        <dbReference type="Pfam" id="PF10551"/>
    </source>
</evidence>
<comment type="caution">
    <text evidence="2">The sequence shown here is derived from an EMBL/GenBank/DDBJ whole genome shotgun (WGS) entry which is preliminary data.</text>
</comment>
<dbReference type="Pfam" id="PF10551">
    <property type="entry name" value="MULE"/>
    <property type="match status" value="1"/>
</dbReference>